<dbReference type="SMART" id="SM00342">
    <property type="entry name" value="HTH_ARAC"/>
    <property type="match status" value="1"/>
</dbReference>
<dbReference type="InterPro" id="IPR018060">
    <property type="entry name" value="HTH_AraC"/>
</dbReference>
<dbReference type="EMBL" id="AP026978">
    <property type="protein sequence ID" value="BDT99330.1"/>
    <property type="molecule type" value="Genomic_DNA"/>
</dbReference>
<dbReference type="PANTHER" id="PTHR46796">
    <property type="entry name" value="HTH-TYPE TRANSCRIPTIONAL ACTIVATOR RHAS-RELATED"/>
    <property type="match status" value="1"/>
</dbReference>
<protein>
    <submittedName>
        <fullName evidence="5">Transcriptional regulator, AraC family protein</fullName>
    </submittedName>
</protein>
<dbReference type="Pfam" id="PF12833">
    <property type="entry name" value="HTH_18"/>
    <property type="match status" value="1"/>
</dbReference>
<dbReference type="RefSeq" id="WP_350356380.1">
    <property type="nucleotide sequence ID" value="NZ_AP026978.1"/>
</dbReference>
<evidence type="ECO:0000256" key="2">
    <source>
        <dbReference type="ARBA" id="ARBA00023125"/>
    </source>
</evidence>
<feature type="domain" description="HTH araC/xylS-type" evidence="4">
    <location>
        <begin position="160"/>
        <end position="258"/>
    </location>
</feature>
<keyword evidence="2" id="KW-0238">DNA-binding</keyword>
<dbReference type="PROSITE" id="PS01124">
    <property type="entry name" value="HTH_ARAC_FAMILY_2"/>
    <property type="match status" value="1"/>
</dbReference>
<evidence type="ECO:0000256" key="1">
    <source>
        <dbReference type="ARBA" id="ARBA00023015"/>
    </source>
</evidence>
<name>A0ABN6U2S3_9NOCA</name>
<keyword evidence="3" id="KW-0804">Transcription</keyword>
<reference evidence="5 6" key="1">
    <citation type="submission" date="2022-11" db="EMBL/GenBank/DDBJ databases">
        <title>Genome Sequencing of Nocardia sp. ON39_IFM12276 and assembly.</title>
        <authorList>
            <person name="Shimojima M."/>
            <person name="Toyokawa M."/>
            <person name="Uesaka K."/>
        </authorList>
    </citation>
    <scope>NUCLEOTIDE SEQUENCE [LARGE SCALE GENOMIC DNA]</scope>
    <source>
        <strain evidence="5 6">IFM 12276</strain>
    </source>
</reference>
<dbReference type="Gene3D" id="1.10.10.60">
    <property type="entry name" value="Homeodomain-like"/>
    <property type="match status" value="1"/>
</dbReference>
<evidence type="ECO:0000313" key="6">
    <source>
        <dbReference type="Proteomes" id="UP001317870"/>
    </source>
</evidence>
<evidence type="ECO:0000256" key="3">
    <source>
        <dbReference type="ARBA" id="ARBA00023163"/>
    </source>
</evidence>
<evidence type="ECO:0000313" key="5">
    <source>
        <dbReference type="EMBL" id="BDT99330.1"/>
    </source>
</evidence>
<gene>
    <name evidence="5" type="ORF">IFM12276_23590</name>
</gene>
<dbReference type="InterPro" id="IPR050204">
    <property type="entry name" value="AraC_XylS_family_regulators"/>
</dbReference>
<keyword evidence="6" id="KW-1185">Reference proteome</keyword>
<proteinExistence type="predicted"/>
<evidence type="ECO:0000259" key="4">
    <source>
        <dbReference type="PROSITE" id="PS01124"/>
    </source>
</evidence>
<keyword evidence="1" id="KW-0805">Transcription regulation</keyword>
<sequence>MMKALVTDGFSMSPVGAADEPAQAGVALLRPGVLAFAGSIGPTELHAHHAVQIVAASTPIVVVDGSGVRKHGTHVIVPTDAPHRIDVGSAHGTAVYLDPETAAGAAADRRAHLNGWADSADTLGIVAAGGDLTAQVTAVVEDLLPQDESSGADERHAVITAALQLLPALVRAGSVRGSDVARQLGIPAPRLSHLFTEQMGIPLRRYILWLRLHIARTRALAGDDLTAAAHAAGFSDGADLTRTCRRTFGLPPSVLSRTVESVQGA</sequence>
<accession>A0ABN6U2S3</accession>
<dbReference type="Proteomes" id="UP001317870">
    <property type="component" value="Chromosome"/>
</dbReference>
<organism evidence="5 6">
    <name type="scientific">Nocardia sputorum</name>
    <dbReference type="NCBI Taxonomy" id="2984338"/>
    <lineage>
        <taxon>Bacteria</taxon>
        <taxon>Bacillati</taxon>
        <taxon>Actinomycetota</taxon>
        <taxon>Actinomycetes</taxon>
        <taxon>Mycobacteriales</taxon>
        <taxon>Nocardiaceae</taxon>
        <taxon>Nocardia</taxon>
    </lineage>
</organism>